<protein>
    <recommendedName>
        <fullName evidence="4">DUF3185 family protein</fullName>
    </recommendedName>
</protein>
<evidence type="ECO:0000313" key="3">
    <source>
        <dbReference type="Proteomes" id="UP000732378"/>
    </source>
</evidence>
<comment type="caution">
    <text evidence="2">The sequence shown here is derived from an EMBL/GenBank/DDBJ whole genome shotgun (WGS) entry which is preliminary data.</text>
</comment>
<dbReference type="Proteomes" id="UP000732378">
    <property type="component" value="Unassembled WGS sequence"/>
</dbReference>
<keyword evidence="1" id="KW-0472">Membrane</keyword>
<evidence type="ECO:0000256" key="1">
    <source>
        <dbReference type="SAM" id="Phobius"/>
    </source>
</evidence>
<dbReference type="RefSeq" id="WP_193668217.1">
    <property type="nucleotide sequence ID" value="NZ_JACDTV010000004.1"/>
</dbReference>
<dbReference type="EMBL" id="JAFBBZ010000001">
    <property type="protein sequence ID" value="MBM7508673.1"/>
    <property type="molecule type" value="Genomic_DNA"/>
</dbReference>
<reference evidence="2 3" key="1">
    <citation type="submission" date="2021-01" db="EMBL/GenBank/DDBJ databases">
        <title>Sequencing the genomes of 1000 actinobacteria strains.</title>
        <authorList>
            <person name="Klenk H.-P."/>
        </authorList>
    </citation>
    <scope>NUCLEOTIDE SEQUENCE [LARGE SCALE GENOMIC DNA]</scope>
    <source>
        <strain evidence="2 3">DSM 18239</strain>
    </source>
</reference>
<evidence type="ECO:0008006" key="4">
    <source>
        <dbReference type="Google" id="ProtNLM"/>
    </source>
</evidence>
<feature type="transmembrane region" description="Helical" evidence="1">
    <location>
        <begin position="7"/>
        <end position="27"/>
    </location>
</feature>
<evidence type="ECO:0000313" key="2">
    <source>
        <dbReference type="EMBL" id="MBM7508673.1"/>
    </source>
</evidence>
<organism evidence="2 3">
    <name type="scientific">Nocardioides salarius</name>
    <dbReference type="NCBI Taxonomy" id="374513"/>
    <lineage>
        <taxon>Bacteria</taxon>
        <taxon>Bacillati</taxon>
        <taxon>Actinomycetota</taxon>
        <taxon>Actinomycetes</taxon>
        <taxon>Propionibacteriales</taxon>
        <taxon>Nocardioidaceae</taxon>
        <taxon>Nocardioides</taxon>
    </lineage>
</organism>
<accession>A0ABS2MBV4</accession>
<keyword evidence="3" id="KW-1185">Reference proteome</keyword>
<proteinExistence type="predicted"/>
<sequence length="67" mass="6495">MTGARILGLAVAAVMVVGGAVVTYLGLSYDGGVGGESAGGDRTLGTLGPILAGLGVALGIVVLQRRR</sequence>
<keyword evidence="1" id="KW-1133">Transmembrane helix</keyword>
<keyword evidence="1" id="KW-0812">Transmembrane</keyword>
<name>A0ABS2MBV4_9ACTN</name>
<feature type="transmembrane region" description="Helical" evidence="1">
    <location>
        <begin position="47"/>
        <end position="63"/>
    </location>
</feature>
<gene>
    <name evidence="2" type="ORF">JOE61_002487</name>
</gene>